<evidence type="ECO:0000313" key="3">
    <source>
        <dbReference type="Proteomes" id="UP000494172"/>
    </source>
</evidence>
<comment type="caution">
    <text evidence="2">The sequence shown here is derived from an EMBL/GenBank/DDBJ whole genome shotgun (WGS) entry which is preliminary data.</text>
</comment>
<gene>
    <name evidence="2" type="ORF">BAR24066_03420</name>
</gene>
<evidence type="ECO:0000313" key="2">
    <source>
        <dbReference type="EMBL" id="VWB72983.1"/>
    </source>
</evidence>
<feature type="compositionally biased region" description="Basic and acidic residues" evidence="1">
    <location>
        <begin position="127"/>
        <end position="137"/>
    </location>
</feature>
<organism evidence="2 3">
    <name type="scientific">Burkholderia arboris</name>
    <dbReference type="NCBI Taxonomy" id="488730"/>
    <lineage>
        <taxon>Bacteria</taxon>
        <taxon>Pseudomonadati</taxon>
        <taxon>Pseudomonadota</taxon>
        <taxon>Betaproteobacteria</taxon>
        <taxon>Burkholderiales</taxon>
        <taxon>Burkholderiaceae</taxon>
        <taxon>Burkholderia</taxon>
        <taxon>Burkholderia cepacia complex</taxon>
    </lineage>
</organism>
<sequence>MVVRRASPVLVFMRQLHFNDFVLPSHFMEVGRRSCSKVMTCYRFGVVRNHVSDRLIDRCATHVWTLSIAMQNRQDIPAISIHLLQLAQQTHGLLGKRHDVLSSRFNFLWRDAPFRSPQVDFFPSRATKFDRSREQHHQQSNRNGSSSALVGRQLPKESLQFFAAQCSGILCRGFQDRSAQHRSRIRICPKRDHRILEHVGHVLAQLDRHGRGATFFNPAHQSKHIVSGNRANGAASDVWVCIGFEHAQNFAKVLLSPSLPLLLQPLITDGPESCFAFVDARRQHFLPCV</sequence>
<name>A0A9Q9SJ59_9BURK</name>
<feature type="compositionally biased region" description="Polar residues" evidence="1">
    <location>
        <begin position="138"/>
        <end position="148"/>
    </location>
</feature>
<dbReference type="Proteomes" id="UP000494172">
    <property type="component" value="Unassembled WGS sequence"/>
</dbReference>
<protein>
    <submittedName>
        <fullName evidence="2">Uncharacterized protein</fullName>
    </submittedName>
</protein>
<accession>A0A9Q9SJ59</accession>
<reference evidence="2 3" key="1">
    <citation type="submission" date="2019-09" db="EMBL/GenBank/DDBJ databases">
        <authorList>
            <person name="Depoorter E."/>
        </authorList>
    </citation>
    <scope>NUCLEOTIDE SEQUENCE [LARGE SCALE GENOMIC DNA]</scope>
    <source>
        <strain evidence="2">LMG 24066</strain>
    </source>
</reference>
<proteinExistence type="predicted"/>
<dbReference type="EMBL" id="CABVPX010000013">
    <property type="protein sequence ID" value="VWB72983.1"/>
    <property type="molecule type" value="Genomic_DNA"/>
</dbReference>
<feature type="region of interest" description="Disordered" evidence="1">
    <location>
        <begin position="125"/>
        <end position="148"/>
    </location>
</feature>
<dbReference type="AlphaFoldDB" id="A0A9Q9SJ59"/>
<evidence type="ECO:0000256" key="1">
    <source>
        <dbReference type="SAM" id="MobiDB-lite"/>
    </source>
</evidence>